<dbReference type="Gene3D" id="2.10.25.10">
    <property type="entry name" value="Laminin"/>
    <property type="match status" value="4"/>
</dbReference>
<feature type="disulfide bond" evidence="13">
    <location>
        <begin position="2686"/>
        <end position="2695"/>
    </location>
</feature>
<feature type="domain" description="EGF-like" evidence="18">
    <location>
        <begin position="2886"/>
        <end position="2922"/>
    </location>
</feature>
<evidence type="ECO:0000256" key="3">
    <source>
        <dbReference type="ARBA" id="ARBA00022692"/>
    </source>
</evidence>
<feature type="domain" description="Cadherin" evidence="19">
    <location>
        <begin position="1810"/>
        <end position="1899"/>
    </location>
</feature>
<dbReference type="PROSITE" id="PS50026">
    <property type="entry name" value="EGF_3"/>
    <property type="match status" value="4"/>
</dbReference>
<keyword evidence="5" id="KW-0677">Repeat</keyword>
<dbReference type="FunFam" id="2.10.25.10:FF:000321">
    <property type="entry name" value="Protein delta homolog 1"/>
    <property type="match status" value="1"/>
</dbReference>
<dbReference type="CDD" id="cd00110">
    <property type="entry name" value="LamG"/>
    <property type="match status" value="1"/>
</dbReference>
<feature type="domain" description="Cadherin" evidence="19">
    <location>
        <begin position="1939"/>
        <end position="1995"/>
    </location>
</feature>
<reference evidence="20 21" key="1">
    <citation type="submission" date="2013-05" db="EMBL/GenBank/DDBJ databases">
        <title>Draft genome of the parasitic nematode Anyclostoma ceylanicum.</title>
        <authorList>
            <person name="Mitreva M."/>
        </authorList>
    </citation>
    <scope>NUCLEOTIDE SEQUENCE [LARGE SCALE GENOMIC DNA]</scope>
</reference>
<evidence type="ECO:0000259" key="18">
    <source>
        <dbReference type="PROSITE" id="PS50026"/>
    </source>
</evidence>
<dbReference type="InterPro" id="IPR002126">
    <property type="entry name" value="Cadherin-like_dom"/>
</dbReference>
<dbReference type="EMBL" id="KE125023">
    <property type="protein sequence ID" value="EPB72808.1"/>
    <property type="molecule type" value="Genomic_DNA"/>
</dbReference>
<dbReference type="PROSITE" id="PS00022">
    <property type="entry name" value="EGF_1"/>
    <property type="match status" value="4"/>
</dbReference>
<feature type="domain" description="Cadherin" evidence="19">
    <location>
        <begin position="815"/>
        <end position="933"/>
    </location>
</feature>
<feature type="domain" description="Cadherin" evidence="19">
    <location>
        <begin position="1697"/>
        <end position="1793"/>
    </location>
</feature>
<comment type="caution">
    <text evidence="13">Lacks conserved residue(s) required for the propagation of feature annotation.</text>
</comment>
<dbReference type="CDD" id="cd00054">
    <property type="entry name" value="EGF_CA"/>
    <property type="match status" value="4"/>
</dbReference>
<dbReference type="InterPro" id="IPR001791">
    <property type="entry name" value="Laminin_G"/>
</dbReference>
<feature type="disulfide bond" evidence="13">
    <location>
        <begin position="2912"/>
        <end position="2921"/>
    </location>
</feature>
<sequence>MIEANDSPQSRVAKTGILHVFVRVLDRNDHRPVPLLPIYHASVKENSPQNIVIVKIDATDGDDVDSKLPPSLRYKISKGDPQSFFRIDQHTGLSWLVGFVMYMCEYCCSGYITTSGSRRLDRETQREHELWVSICDSGEPQLCSSVPVVVSVDDVNDNAPTFAQPIYHYNVPAGVTGIVSRCGVFATTLGHIEGKYLDLRVFASDIDAGKNAELFYNITDGDSRFTIDENGYITTSVPLKADEVVTLTIQATDRGLPAQMTQTRAILTAVALPQRSKGAENRAPSFAKNDGRKIPVSDADQVGFTIAKIEAVDPDGDAIWWSIEGGNVNETFALRSDSGLLQLAKPIETLAHNVTSILLTIKISDGQLNATSEIAVEVSRLPTSRPQFSAQHYKTQISEKTAIGTQIYSVRAKSNTSGKSSKPLVYGVYSVEDTGMEDKLRVEPTTGSVLVVESLDYEVCREIRAIIFARQGTLTNYVTLTVTVTDDNDNAPRFVHKDYSVTLPLRSPIGFSVVTLLAHDADSGENGVVKYNIISVLGIIRLAKALPPDHTESILTARATDGGKYPLTDTANVRIKTDAFDGHGFRFTRYNELYPRRWYPLIVWKFRELYQRTVRDTTALGSVLLVVSTQPNGVARYSMKQPCSHFDVHAASGAVILKRWLTRERAKSVACTVIARNRAGEEDTTKVLIKTSSTNQHSPIFKQQVYRGFLRENSPGGSSVLLADNSPLLVSATDKDVGPSALIGYRLLNPNEPYFVVDFVTGAVRSRKPLDYEKLKEWIFYVQASDMGEPVRASPIPAMVIVSVIDTNDQKPVFTKPKYEVDLVLPTVAGTVVARPTAKDEDTIGRLRYSIKVTAVGAPEGASVTYNILNERDELFIHDGTGMIALTGKRFDREAEPIVRILIQACTHESKPQLAQTVVVIRIDDVNDCTPVFVGLPYDVVVSSDAALGDKIMSVKAVDNDIGMNGIVRYHSPSLPKVFKLNKHDGKITVNGKLNDAKVYHFEISVTDQGTYSFYEVFGHLEEFVMFQGEPALKSSVPVRVEVVEKARPIFSKKQYFASVSEASARNTVVTKVKASSSVGGHVMYTIENGNDEGLFTIDMDTGVISVNGDLDAEETSTYNLTVMARDVTRTRLNSTAVLNIEVTGVNDNGPRFEHLIYRVNVSESTPIDTKLVTVKAVDPDGGNGVVTYAVSGQDSKMVQVDSITGVVRLAQLLDFEKKQRYEVTLVAADDSQLTGEAKLVLTVEDANDEPPKFSTPFASATVSDTATSGQFVAIMSVTDDDTVSSIEGGHRLLYSIIEGDETLFSVSEHSGEVTLLRSIDADDISGDSGKKTLNVSVSDGLFTAYGQLTVTIAVSGRRQPPPRFEQSQYVVALRENNALSNKTSIFTVQARDGVPPLHYSIGSGDARTKPLRIEKLTGRIHPKIVFNYRTQHLYKVPLTVEDAIGRRAFSTLTLNIVDENDSAPVFVLSKYSTSVSASAREGEALLMVSATDDDLDDAIEYTLLGDDKAASTFKIHPRHGTLSVVGPLESFGEHLSSSPPEMSVIFPSLVGTTLNVAVRATDQANPPHHGTTQVSISVLPENVPVPKFSNSHYLFVIAEDCAVGTVVGKLQQTEQEVGEVRFSVFDTPADFPLTVDRTTGKLIVRQPLDREKKEVWRFAVRADANGGAHAIATVTLRLSDVNDHAPTFVGAYDRLSISEDAPVGTSVAVFSATDLDKSPGETIVFSLVEEKKTDYAFKIDPESGWLVVASPLDRETQPLHELVVRATDEGGLFTDHKVKVEVTDVNDEPPRFDENFYIVIVDASHLTVGQIIARVEVTDKDLPPFNNTRLFISRGNDDSLFRIDDSGKISIARLNQHVMRDNYNLTLLAFDGTHATTAIMMVTLNSGASSTFECDPDKAIEVKILENVKKNTEVYHEKSRLTIPGARYLLISSEVLPFVVDQDTGTITTKAVLDAETRKKYTFTRQLEIKNSGSTCSQTVNVLVEDVNDETPKFVKDEFVASIRENEPASESERHFVTKVLAVDKDSGANGRVQYSLVSDHGAFVIDSETGAITVTRPLDREQTSEYVLQVVARDSDPVKPRSSKATVRITVIDQNDNPPLFEKNEYALQVMESESIGYVLVTVQAQGGDAGETVTYSLAENGTHNAFVELDKEKGILKLAKGLDYETEKLLSVRVVATDSGKPPLSSEAVVTIQVKAVDADSEHYGRVAYAIKEDPGPFQIDDNGWITVAGVIDRETKPYHRFQVEARDGGEPPQKSVVTVLIDVNDVNDNAPVFADCNMTAVVQEGVMPGHVVLTLSLTDADGPQYGSPFRVEVRGEGSKWFTVDEQYNLVTVTRFDHSKKERFLLTLIAYDRGNRSTDCPLTVFVKEESRHPPRITPLRVALMTLMGEFKGGVIGTVQARDEDNGDMLRYSIVDGSVVGPLPTESHPRAHAVKPHLFRVDAKTGEVWSDHGIPGGLHAFNVSVTDGKFTTVSYVEVEVTSLEQDAVDHAVSVRLKGMTALEFFTEHAATFRSIFAQHLNVEPKNIHLLSVQETPRGRSPRAVPASNSKTTDLDILFTVSRGGGRGMLKPDHVYTRLKHDFQSIADQSGTMKYQLTTEMCTPGVCQRGECRERVYLHDQQQTVISIGGVAFVAPHHSRLAECICPEGYGGTRCELEINACARSPCHPWEMCVPADDGRHDCICPPGTTGDRCSQPSCDNEGRCLEEAELSVGGDGYFEMSIAHELETRMEMEVELKTTTLKGVILHAHGPSDYHLLELVDGRVVYRWNAGSGEGSVATDASIADAQWHRISVSRRGRRTRLVLDGADTKEGWSPPGSDVINLYSASHRLYFGARVERDNASSVSISSAIVACFRAISVDRRSVAKTRQGLRLFSASTGCRAMAATPCSEAPCTNGGTCHVIGRTYQCTCPARYTGANCEIDSDPCGSRPCPLGIQCIPFYNEYLCKCPNGFTGKRCEIRGFDVEDACAAEPCGEHGTCIPIPRQHAHNLGYICNCTHGFSGKTCDDTAPSFMARFSLVELIIALAILVLIIAVIFAIIMVCRCLKLKSEDGKYGDHVHAVTHVRNPHAVPPVVTAPPPLPPRSFRGGNQMISNLEQAQLTGLPTVQVRPLPQRERLSSCGRTDSRSPSLVGSGKRGNESLIMAALEMTWMRQPLADSIQCLPTTEEDDGGEKWGDGVDRIGAAIQMERLRIENLTGRVKVGETVLSPVVNDDDYMTMRPRRNVVPVASSESQRRPLLANGDDSDGIDGPELTNSAPPPPSHKNLLFNSRVYDDPCRAGGDTDSLATSAICDIDASDPEDLPIDAVL</sequence>
<evidence type="ECO:0000256" key="15">
    <source>
        <dbReference type="SAM" id="MobiDB-lite"/>
    </source>
</evidence>
<feature type="domain" description="Cadherin" evidence="19">
    <location>
        <begin position="1052"/>
        <end position="1153"/>
    </location>
</feature>
<feature type="domain" description="Cadherin" evidence="19">
    <location>
        <begin position="2278"/>
        <end position="2379"/>
    </location>
</feature>
<dbReference type="Pfam" id="PF00008">
    <property type="entry name" value="EGF"/>
    <property type="match status" value="1"/>
</dbReference>
<dbReference type="FunFam" id="2.60.40.60:FF:000092">
    <property type="entry name" value="Protocadherin 8"/>
    <property type="match status" value="1"/>
</dbReference>
<dbReference type="GO" id="GO:0005509">
    <property type="term" value="F:calcium ion binding"/>
    <property type="evidence" value="ECO:0007669"/>
    <property type="project" value="UniProtKB-UniRule"/>
</dbReference>
<dbReference type="Gene3D" id="2.60.40.60">
    <property type="entry name" value="Cadherins"/>
    <property type="match status" value="22"/>
</dbReference>
<keyword evidence="9 16" id="KW-0472">Membrane</keyword>
<evidence type="ECO:0000256" key="2">
    <source>
        <dbReference type="ARBA" id="ARBA00022536"/>
    </source>
</evidence>
<dbReference type="FunFam" id="2.60.40.60:FF:000020">
    <property type="entry name" value="Dachsous cadherin-related 1b"/>
    <property type="match status" value="1"/>
</dbReference>
<keyword evidence="11" id="KW-0325">Glycoprotein</keyword>
<evidence type="ECO:0000256" key="5">
    <source>
        <dbReference type="ARBA" id="ARBA00022737"/>
    </source>
</evidence>
<keyword evidence="7" id="KW-0130">Cell adhesion</keyword>
<dbReference type="SUPFAM" id="SSF49899">
    <property type="entry name" value="Concanavalin A-like lectins/glucanases"/>
    <property type="match status" value="1"/>
</dbReference>
<keyword evidence="4" id="KW-0732">Signal</keyword>
<dbReference type="PANTHER" id="PTHR24026:SF126">
    <property type="entry name" value="PROTOCADHERIN FAT 4"/>
    <property type="match status" value="1"/>
</dbReference>
<dbReference type="InterPro" id="IPR020894">
    <property type="entry name" value="Cadherin_CS"/>
</dbReference>
<dbReference type="SUPFAM" id="SSF49313">
    <property type="entry name" value="Cadherin-like"/>
    <property type="match status" value="23"/>
</dbReference>
<feature type="domain" description="Cadherin" evidence="19">
    <location>
        <begin position="1996"/>
        <end position="2103"/>
    </location>
</feature>
<evidence type="ECO:0000256" key="8">
    <source>
        <dbReference type="ARBA" id="ARBA00022989"/>
    </source>
</evidence>
<dbReference type="SMART" id="SM00282">
    <property type="entry name" value="LamG"/>
    <property type="match status" value="1"/>
</dbReference>
<dbReference type="PANTHER" id="PTHR24026">
    <property type="entry name" value="FAT ATYPICAL CADHERIN-RELATED"/>
    <property type="match status" value="1"/>
</dbReference>
<organism evidence="20 21">
    <name type="scientific">Ancylostoma ceylanicum</name>
    <dbReference type="NCBI Taxonomy" id="53326"/>
    <lineage>
        <taxon>Eukaryota</taxon>
        <taxon>Metazoa</taxon>
        <taxon>Ecdysozoa</taxon>
        <taxon>Nematoda</taxon>
        <taxon>Chromadorea</taxon>
        <taxon>Rhabditida</taxon>
        <taxon>Rhabditina</taxon>
        <taxon>Rhabditomorpha</taxon>
        <taxon>Strongyloidea</taxon>
        <taxon>Ancylostomatidae</taxon>
        <taxon>Ancylostomatinae</taxon>
        <taxon>Ancylostoma</taxon>
    </lineage>
</organism>
<feature type="transmembrane region" description="Helical" evidence="16">
    <location>
        <begin position="3023"/>
        <end position="3047"/>
    </location>
</feature>
<feature type="disulfide bond" evidence="13">
    <location>
        <begin position="2950"/>
        <end position="2959"/>
    </location>
</feature>
<dbReference type="GO" id="GO:0007411">
    <property type="term" value="P:axon guidance"/>
    <property type="evidence" value="ECO:0007669"/>
    <property type="project" value="UniProtKB-ARBA"/>
</dbReference>
<feature type="domain" description="Cadherin" evidence="19">
    <location>
        <begin position="2193"/>
        <end position="2277"/>
    </location>
</feature>
<feature type="domain" description="Cadherin" evidence="19">
    <location>
        <begin position="35"/>
        <end position="162"/>
    </location>
</feature>
<comment type="subcellular location">
    <subcellularLocation>
        <location evidence="1">Membrane</location>
        <topology evidence="1">Single-pass membrane protein</topology>
    </subcellularLocation>
</comment>
<feature type="domain" description="Cadherin" evidence="19">
    <location>
        <begin position="934"/>
        <end position="1051"/>
    </location>
</feature>
<protein>
    <submittedName>
        <fullName evidence="20">Cadherin domain protein</fullName>
    </submittedName>
</protein>
<feature type="region of interest" description="Disordered" evidence="15">
    <location>
        <begin position="3226"/>
        <end position="3269"/>
    </location>
</feature>
<keyword evidence="2 13" id="KW-0245">EGF-like domain</keyword>
<feature type="domain" description="Cadherin" evidence="19">
    <location>
        <begin position="2104"/>
        <end position="2191"/>
    </location>
</feature>
<keyword evidence="10 13" id="KW-1015">Disulfide bond</keyword>
<evidence type="ECO:0000313" key="20">
    <source>
        <dbReference type="EMBL" id="EPB72808.1"/>
    </source>
</evidence>
<dbReference type="FunFam" id="2.60.40.60:FF:000024">
    <property type="entry name" value="FAT atypical cadherin 3"/>
    <property type="match status" value="1"/>
</dbReference>
<dbReference type="Pfam" id="PF02210">
    <property type="entry name" value="Laminin_G_2"/>
    <property type="match status" value="1"/>
</dbReference>
<evidence type="ECO:0000256" key="9">
    <source>
        <dbReference type="ARBA" id="ARBA00023136"/>
    </source>
</evidence>
<evidence type="ECO:0000313" key="21">
    <source>
        <dbReference type="Proteomes" id="UP000054495"/>
    </source>
</evidence>
<feature type="disulfide bond" evidence="13">
    <location>
        <begin position="2998"/>
        <end position="3007"/>
    </location>
</feature>
<dbReference type="Gene3D" id="2.60.120.200">
    <property type="match status" value="1"/>
</dbReference>
<dbReference type="PROSITE" id="PS50025">
    <property type="entry name" value="LAM_G_DOMAIN"/>
    <property type="match status" value="1"/>
</dbReference>
<feature type="domain" description="Laminin G" evidence="17">
    <location>
        <begin position="2709"/>
        <end position="2882"/>
    </location>
</feature>
<evidence type="ECO:0000256" key="7">
    <source>
        <dbReference type="ARBA" id="ARBA00022889"/>
    </source>
</evidence>
<dbReference type="Proteomes" id="UP000054495">
    <property type="component" value="Unassembled WGS sequence"/>
</dbReference>
<dbReference type="GO" id="GO:0005886">
    <property type="term" value="C:plasma membrane"/>
    <property type="evidence" value="ECO:0007669"/>
    <property type="project" value="UniProtKB-SubCell"/>
</dbReference>
<feature type="domain" description="Cadherin" evidence="19">
    <location>
        <begin position="288"/>
        <end position="388"/>
    </location>
</feature>
<feature type="domain" description="Cadherin" evidence="19">
    <location>
        <begin position="1468"/>
        <end position="1589"/>
    </location>
</feature>
<feature type="domain" description="Cadherin" evidence="19">
    <location>
        <begin position="194"/>
        <end position="286"/>
    </location>
</feature>
<evidence type="ECO:0000256" key="6">
    <source>
        <dbReference type="ARBA" id="ARBA00022837"/>
    </source>
</evidence>
<accession>A0A0D6LNP4</accession>
<gene>
    <name evidence="20" type="ORF">ANCCEY_08113</name>
</gene>
<evidence type="ECO:0000256" key="13">
    <source>
        <dbReference type="PROSITE-ProRule" id="PRU00076"/>
    </source>
</evidence>
<feature type="domain" description="EGF-like" evidence="18">
    <location>
        <begin position="2924"/>
        <end position="2960"/>
    </location>
</feature>
<evidence type="ECO:0000256" key="16">
    <source>
        <dbReference type="SAM" id="Phobius"/>
    </source>
</evidence>
<feature type="domain" description="EGF-like" evidence="18">
    <location>
        <begin position="2966"/>
        <end position="3008"/>
    </location>
</feature>
<keyword evidence="21" id="KW-1185">Reference proteome</keyword>
<keyword evidence="6 12" id="KW-0106">Calcium</keyword>
<feature type="domain" description="Cadherin" evidence="19">
    <location>
        <begin position="702"/>
        <end position="814"/>
    </location>
</feature>
<feature type="domain" description="Cadherin" evidence="19">
    <location>
        <begin position="1590"/>
        <end position="1689"/>
    </location>
</feature>
<dbReference type="InterPro" id="IPR000742">
    <property type="entry name" value="EGF"/>
</dbReference>
<dbReference type="SMART" id="SM00179">
    <property type="entry name" value="EGF_CA"/>
    <property type="match status" value="4"/>
</dbReference>
<dbReference type="InterPro" id="IPR015919">
    <property type="entry name" value="Cadherin-like_sf"/>
</dbReference>
<proteinExistence type="predicted"/>
<feature type="domain" description="EGF-like" evidence="18">
    <location>
        <begin position="2659"/>
        <end position="2696"/>
    </location>
</feature>
<dbReference type="SMART" id="SM00112">
    <property type="entry name" value="CA"/>
    <property type="match status" value="23"/>
</dbReference>
<feature type="domain" description="Cadherin" evidence="19">
    <location>
        <begin position="1154"/>
        <end position="1254"/>
    </location>
</feature>
<dbReference type="PROSITE" id="PS01186">
    <property type="entry name" value="EGF_2"/>
    <property type="match status" value="2"/>
</dbReference>
<dbReference type="InterPro" id="IPR001881">
    <property type="entry name" value="EGF-like_Ca-bd_dom"/>
</dbReference>
<dbReference type="Pfam" id="PF00028">
    <property type="entry name" value="Cadherin"/>
    <property type="match status" value="9"/>
</dbReference>
<name>A0A0D6LNP4_9BILA</name>
<dbReference type="InterPro" id="IPR013320">
    <property type="entry name" value="ConA-like_dom_sf"/>
</dbReference>
<evidence type="ECO:0000256" key="11">
    <source>
        <dbReference type="ARBA" id="ARBA00023180"/>
    </source>
</evidence>
<dbReference type="PRINTS" id="PR00205">
    <property type="entry name" value="CADHERIN"/>
</dbReference>
<dbReference type="SUPFAM" id="SSF57196">
    <property type="entry name" value="EGF/Laminin"/>
    <property type="match status" value="3"/>
</dbReference>
<feature type="domain" description="Cadherin" evidence="19">
    <location>
        <begin position="1366"/>
        <end position="1467"/>
    </location>
</feature>
<feature type="domain" description="Cadherin" evidence="19">
    <location>
        <begin position="389"/>
        <end position="494"/>
    </location>
</feature>
<evidence type="ECO:0000256" key="4">
    <source>
        <dbReference type="ARBA" id="ARBA00022729"/>
    </source>
</evidence>
<evidence type="ECO:0000256" key="12">
    <source>
        <dbReference type="PROSITE-ProRule" id="PRU00043"/>
    </source>
</evidence>
<dbReference type="FunFam" id="2.60.40.60:FF:000015">
    <property type="entry name" value="FAT atypical cadherin 1"/>
    <property type="match status" value="2"/>
</dbReference>
<dbReference type="SMART" id="SM00181">
    <property type="entry name" value="EGF"/>
    <property type="match status" value="5"/>
</dbReference>
<feature type="domain" description="Cadherin" evidence="19">
    <location>
        <begin position="606"/>
        <end position="701"/>
    </location>
</feature>
<evidence type="ECO:0000256" key="14">
    <source>
        <dbReference type="PROSITE-ProRule" id="PRU00122"/>
    </source>
</evidence>
<dbReference type="GO" id="GO:0007156">
    <property type="term" value="P:homophilic cell adhesion via plasma membrane adhesion molecules"/>
    <property type="evidence" value="ECO:0007669"/>
    <property type="project" value="InterPro"/>
</dbReference>
<dbReference type="CDD" id="cd11304">
    <property type="entry name" value="Cadherin_repeat"/>
    <property type="match status" value="22"/>
</dbReference>
<feature type="compositionally biased region" description="Polar residues" evidence="15">
    <location>
        <begin position="3122"/>
        <end position="3132"/>
    </location>
</feature>
<evidence type="ECO:0000259" key="17">
    <source>
        <dbReference type="PROSITE" id="PS50025"/>
    </source>
</evidence>
<feature type="disulfide bond" evidence="14">
    <location>
        <begin position="2855"/>
        <end position="2882"/>
    </location>
</feature>
<keyword evidence="3 16" id="KW-0812">Transmembrane</keyword>
<evidence type="ECO:0000256" key="10">
    <source>
        <dbReference type="ARBA" id="ARBA00023157"/>
    </source>
</evidence>
<evidence type="ECO:0000259" key="19">
    <source>
        <dbReference type="PROSITE" id="PS50268"/>
    </source>
</evidence>
<feature type="region of interest" description="Disordered" evidence="15">
    <location>
        <begin position="3117"/>
        <end position="3138"/>
    </location>
</feature>
<dbReference type="PROSITE" id="PS00232">
    <property type="entry name" value="CADHERIN_1"/>
    <property type="match status" value="5"/>
</dbReference>
<feature type="domain" description="Cadherin" evidence="19">
    <location>
        <begin position="1255"/>
        <end position="1365"/>
    </location>
</feature>
<dbReference type="PROSITE" id="PS50268">
    <property type="entry name" value="CADHERIN_2"/>
    <property type="match status" value="21"/>
</dbReference>
<keyword evidence="8 16" id="KW-1133">Transmembrane helix</keyword>
<evidence type="ECO:0000256" key="1">
    <source>
        <dbReference type="ARBA" id="ARBA00004167"/>
    </source>
</evidence>